<protein>
    <submittedName>
        <fullName evidence="3">Uncharacterized protein</fullName>
    </submittedName>
</protein>
<feature type="coiled-coil region" evidence="1">
    <location>
        <begin position="56"/>
        <end position="83"/>
    </location>
</feature>
<dbReference type="PROSITE" id="PS51257">
    <property type="entry name" value="PROKAR_LIPOPROTEIN"/>
    <property type="match status" value="1"/>
</dbReference>
<feature type="signal peptide" evidence="2">
    <location>
        <begin position="1"/>
        <end position="24"/>
    </location>
</feature>
<dbReference type="EMBL" id="JAHVKP010000001">
    <property type="protein sequence ID" value="MBY6219144.1"/>
    <property type="molecule type" value="Genomic_DNA"/>
</dbReference>
<gene>
    <name evidence="3" type="ORF">KUV31_12410</name>
</gene>
<evidence type="ECO:0000256" key="1">
    <source>
        <dbReference type="SAM" id="Coils"/>
    </source>
</evidence>
<evidence type="ECO:0000256" key="2">
    <source>
        <dbReference type="SAM" id="SignalP"/>
    </source>
</evidence>
<organism evidence="3 4">
    <name type="scientific">Qipengyuania aquimaris</name>
    <dbReference type="NCBI Taxonomy" id="255984"/>
    <lineage>
        <taxon>Bacteria</taxon>
        <taxon>Pseudomonadati</taxon>
        <taxon>Pseudomonadota</taxon>
        <taxon>Alphaproteobacteria</taxon>
        <taxon>Sphingomonadales</taxon>
        <taxon>Erythrobacteraceae</taxon>
        <taxon>Qipengyuania</taxon>
    </lineage>
</organism>
<evidence type="ECO:0000313" key="4">
    <source>
        <dbReference type="Proteomes" id="UP000824927"/>
    </source>
</evidence>
<dbReference type="Proteomes" id="UP000824927">
    <property type="component" value="Unassembled WGS sequence"/>
</dbReference>
<dbReference type="RefSeq" id="WP_222405753.1">
    <property type="nucleotide sequence ID" value="NZ_CP095080.1"/>
</dbReference>
<comment type="caution">
    <text evidence="3">The sequence shown here is derived from an EMBL/GenBank/DDBJ whole genome shotgun (WGS) entry which is preliminary data.</text>
</comment>
<accession>A0A9Q3XE65</accession>
<keyword evidence="1" id="KW-0175">Coiled coil</keyword>
<dbReference type="AlphaFoldDB" id="A0A9Q3XE65"/>
<keyword evidence="2" id="KW-0732">Signal</keyword>
<evidence type="ECO:0000313" key="3">
    <source>
        <dbReference type="EMBL" id="MBY6219144.1"/>
    </source>
</evidence>
<reference evidence="3" key="1">
    <citation type="submission" date="2021-06" db="EMBL/GenBank/DDBJ databases">
        <title>50 bacteria genomes isolated from Dapeng, Shenzhen, China.</title>
        <authorList>
            <person name="Zheng W."/>
            <person name="Yu S."/>
            <person name="Huang Y."/>
        </authorList>
    </citation>
    <scope>NUCLEOTIDE SEQUENCE</scope>
    <source>
        <strain evidence="3">DP4N28-2</strain>
    </source>
</reference>
<sequence>MHRLSFVALPATAFLLSGCLGTVADVVTAPVKVASKGVDLATTSQSEADEKRGRELRKREERLGKLERDYEKQLDECEEGNRRACDDARDTYAEMQQIIPTIPVEPEG</sequence>
<feature type="chain" id="PRO_5040381567" evidence="2">
    <location>
        <begin position="25"/>
        <end position="108"/>
    </location>
</feature>
<name>A0A9Q3XE65_9SPHN</name>
<proteinExistence type="predicted"/>